<feature type="binding site" evidence="5">
    <location>
        <begin position="97"/>
        <end position="101"/>
    </location>
    <ligand>
        <name>NAD(+)</name>
        <dbReference type="ChEBI" id="CHEBI:57540"/>
    </ligand>
</feature>
<name>A0A200J6L0_9ENTE</name>
<evidence type="ECO:0000313" key="8">
    <source>
        <dbReference type="EMBL" id="WYJ93981.1"/>
    </source>
</evidence>
<dbReference type="EMBL" id="NIBQ01000002">
    <property type="protein sequence ID" value="OUZ32886.1"/>
    <property type="molecule type" value="Genomic_DNA"/>
</dbReference>
<feature type="binding site" evidence="5">
    <location>
        <position position="130"/>
    </location>
    <ligand>
        <name>NAD(+)</name>
        <dbReference type="ChEBI" id="CHEBI:57540"/>
    </ligand>
</feature>
<evidence type="ECO:0000313" key="7">
    <source>
        <dbReference type="EMBL" id="OUZ32886.1"/>
    </source>
</evidence>
<evidence type="ECO:0000256" key="3">
    <source>
        <dbReference type="ARBA" id="ARBA00023002"/>
    </source>
</evidence>
<dbReference type="PANTHER" id="PTHR43616:SF3">
    <property type="entry name" value="HYDROXYCARBOXYLATE DEHYDROGENASE A"/>
    <property type="match status" value="1"/>
</dbReference>
<organism evidence="7">
    <name type="scientific">Candidatus Enterococcus dunnyi</name>
    <dbReference type="NCBI Taxonomy" id="1834192"/>
    <lineage>
        <taxon>Bacteria</taxon>
        <taxon>Bacillati</taxon>
        <taxon>Bacillota</taxon>
        <taxon>Bacilli</taxon>
        <taxon>Lactobacillales</taxon>
        <taxon>Enterococcaceae</taxon>
        <taxon>Enterococcus</taxon>
    </lineage>
</organism>
<evidence type="ECO:0000256" key="1">
    <source>
        <dbReference type="ARBA" id="ARBA00007358"/>
    </source>
</evidence>
<dbReference type="Gene3D" id="1.20.1090.10">
    <property type="entry name" value="Dehydroquinate synthase-like - alpha domain"/>
    <property type="match status" value="1"/>
</dbReference>
<dbReference type="GO" id="GO:0046872">
    <property type="term" value="F:metal ion binding"/>
    <property type="evidence" value="ECO:0007669"/>
    <property type="project" value="UniProtKB-KW"/>
</dbReference>
<dbReference type="PIRSF" id="PIRSF000112">
    <property type="entry name" value="Glycerol_dehydrogenase"/>
    <property type="match status" value="1"/>
</dbReference>
<dbReference type="PANTHER" id="PTHR43616">
    <property type="entry name" value="GLYCEROL DEHYDROGENASE"/>
    <property type="match status" value="1"/>
</dbReference>
<comment type="cofactor">
    <cofactor evidence="4">
        <name>Zn(2+)</name>
        <dbReference type="ChEBI" id="CHEBI:29105"/>
    </cofactor>
    <text evidence="4">Binds 1 zinc ion per subunit.</text>
</comment>
<evidence type="ECO:0000259" key="6">
    <source>
        <dbReference type="Pfam" id="PF00465"/>
    </source>
</evidence>
<dbReference type="InterPro" id="IPR001670">
    <property type="entry name" value="ADH_Fe/GldA"/>
</dbReference>
<dbReference type="Proteomes" id="UP000196151">
    <property type="component" value="Chromosome"/>
</dbReference>
<feature type="binding site" evidence="5">
    <location>
        <begin position="119"/>
        <end position="122"/>
    </location>
    <ligand>
        <name>NAD(+)</name>
        <dbReference type="ChEBI" id="CHEBI:57540"/>
    </ligand>
</feature>
<dbReference type="PROSITE" id="PS00913">
    <property type="entry name" value="ADH_IRON_1"/>
    <property type="match status" value="1"/>
</dbReference>
<protein>
    <submittedName>
        <fullName evidence="7">Iron-containing alcohol dehydrogenase</fullName>
    </submittedName>
</protein>
<keyword evidence="4" id="KW-0862">Zinc</keyword>
<keyword evidence="3" id="KW-0560">Oxidoreductase</keyword>
<dbReference type="AlphaFoldDB" id="A0A200J6L0"/>
<dbReference type="CDD" id="cd08172">
    <property type="entry name" value="GlyDH-like"/>
    <property type="match status" value="1"/>
</dbReference>
<dbReference type="Pfam" id="PF00465">
    <property type="entry name" value="Fe-ADH"/>
    <property type="match status" value="1"/>
</dbReference>
<keyword evidence="5" id="KW-0520">NAD</keyword>
<feature type="binding site" evidence="5">
    <location>
        <position position="128"/>
    </location>
    <ligand>
        <name>NAD(+)</name>
        <dbReference type="ChEBI" id="CHEBI:57540"/>
    </ligand>
</feature>
<dbReference type="Gene3D" id="3.40.50.1970">
    <property type="match status" value="1"/>
</dbReference>
<keyword evidence="9" id="KW-1185">Reference proteome</keyword>
<evidence type="ECO:0000313" key="9">
    <source>
        <dbReference type="Proteomes" id="UP000196151"/>
    </source>
</evidence>
<gene>
    <name evidence="8" type="ORF">A5889_001483</name>
    <name evidence="7" type="ORF">A5889_001595</name>
</gene>
<feature type="binding site" evidence="4">
    <location>
        <position position="260"/>
    </location>
    <ligand>
        <name>glycerol</name>
        <dbReference type="ChEBI" id="CHEBI:17754"/>
    </ligand>
</feature>
<feature type="domain" description="Alcohol dehydrogenase iron-type/glycerol dehydrogenase GldA" evidence="6">
    <location>
        <begin position="11"/>
        <end position="158"/>
    </location>
</feature>
<proteinExistence type="inferred from homology"/>
<dbReference type="OrthoDB" id="5198708at2"/>
<reference evidence="8" key="3">
    <citation type="submission" date="2024-03" db="EMBL/GenBank/DDBJ databases">
        <title>The Genome Sequence of Enterococcus sp. DIV0238c.</title>
        <authorList>
            <consortium name="The Broad Institute Genomics Platform"/>
            <consortium name="The Broad Institute Microbial Omics Core"/>
            <consortium name="The Broad Institute Genomic Center for Infectious Diseases"/>
            <person name="Earl A."/>
            <person name="Manson A."/>
            <person name="Gilmore M."/>
            <person name="Schwartman J."/>
            <person name="Shea T."/>
            <person name="Abouelleil A."/>
            <person name="Cao P."/>
            <person name="Chapman S."/>
            <person name="Cusick C."/>
            <person name="Young S."/>
            <person name="Neafsey D."/>
            <person name="Nusbaum C."/>
            <person name="Birren B."/>
        </authorList>
    </citation>
    <scope>NUCLEOTIDE SEQUENCE</scope>
    <source>
        <strain evidence="8">9D6_DIV0238</strain>
    </source>
</reference>
<comment type="similarity">
    <text evidence="1">Belongs to the iron-containing alcohol dehydrogenase family.</text>
</comment>
<evidence type="ECO:0000256" key="5">
    <source>
        <dbReference type="PIRSR" id="PIRSR000112-3"/>
    </source>
</evidence>
<dbReference type="InterPro" id="IPR016205">
    <property type="entry name" value="Glycerol_DH"/>
</dbReference>
<reference evidence="8" key="2">
    <citation type="submission" date="2017-05" db="EMBL/GenBank/DDBJ databases">
        <authorList>
            <consortium name="The Broad Institute Genomics Platform"/>
            <consortium name="The Broad Institute Genomic Center for Infectious Diseases"/>
            <person name="Earl A."/>
            <person name="Manson A."/>
            <person name="Schwartman J."/>
            <person name="Gilmore M."/>
            <person name="Abouelleil A."/>
            <person name="Cao P."/>
            <person name="Chapman S."/>
            <person name="Cusick C."/>
            <person name="Shea T."/>
            <person name="Young S."/>
            <person name="Neafsey D."/>
            <person name="Nusbaum C."/>
            <person name="Birren B."/>
        </authorList>
    </citation>
    <scope>NUCLEOTIDE SEQUENCE</scope>
    <source>
        <strain evidence="8">9D6_DIV0238</strain>
    </source>
</reference>
<evidence type="ECO:0000256" key="2">
    <source>
        <dbReference type="ARBA" id="ARBA00022723"/>
    </source>
</evidence>
<evidence type="ECO:0000256" key="4">
    <source>
        <dbReference type="PIRSR" id="PIRSR000112-1"/>
    </source>
</evidence>
<keyword evidence="2 4" id="KW-0479">Metal-binding</keyword>
<dbReference type="GO" id="GO:0016614">
    <property type="term" value="F:oxidoreductase activity, acting on CH-OH group of donors"/>
    <property type="evidence" value="ECO:0007669"/>
    <property type="project" value="InterPro"/>
</dbReference>
<feature type="binding site" evidence="4">
    <location>
        <position position="175"/>
    </location>
    <ligand>
        <name>glycerol</name>
        <dbReference type="ChEBI" id="CHEBI:17754"/>
    </ligand>
</feature>
<dbReference type="RefSeq" id="WP_087640720.1">
    <property type="nucleotide sequence ID" value="NZ_CP147246.1"/>
</dbReference>
<sequence length="368" mass="41531">MLNDLKVKVGPQFYEYHEDAIEKVSDVLEEYEAKKILIVHGTVSWEKAKTYLSFVERAKYAFTYHRYSGECSYYSANRIVELSKAADIDFIIGVGGGKLADLVGYAAHLLDLDFGLIPTLASNCAPWTPLSVMYKESGEAEGKTEHYLRQAAFLITDPRLVIDAPVDYFIAGLADTLAKWYESDAILQQEHLRNEPFLQLAAFTAKLCKEAIMQDSVKAIEDMKQGVLSEEFVHLSEIIFAVAGMVGGLGDKYARNAAAHAMHDGMSKYIPESHPFLHGEKVAYGIFYQLALEEKWHLIDQLLPFYQALELPVSLQQMGIYPEESVIDEIIEFIDSKEKVHLIPVTTTRSSLKNALLSLEEYIKEKRE</sequence>
<accession>A0A200J6L0</accession>
<reference evidence="7" key="1">
    <citation type="submission" date="2017-05" db="EMBL/GenBank/DDBJ databases">
        <title>The Genome Sequence of Enterococcus sp. 9D6_DIV0238.</title>
        <authorList>
            <consortium name="The Broad Institute Genomics Platform"/>
            <consortium name="The Broad Institute Genomic Center for Infectious Diseases"/>
            <person name="Earl A."/>
            <person name="Manson A."/>
            <person name="Schwartman J."/>
            <person name="Gilmore M."/>
            <person name="Abouelleil A."/>
            <person name="Cao P."/>
            <person name="Chapman S."/>
            <person name="Cusick C."/>
            <person name="Shea T."/>
            <person name="Young S."/>
            <person name="Neafsey D."/>
            <person name="Nusbaum C."/>
            <person name="Birren B."/>
        </authorList>
    </citation>
    <scope>NUCLEOTIDE SEQUENCE [LARGE SCALE GENOMIC DNA]</scope>
    <source>
        <strain evidence="7">9D6_DIV0238</strain>
    </source>
</reference>
<dbReference type="SUPFAM" id="SSF56796">
    <property type="entry name" value="Dehydroquinate synthase-like"/>
    <property type="match status" value="1"/>
</dbReference>
<dbReference type="InterPro" id="IPR018211">
    <property type="entry name" value="ADH_Fe_CS"/>
</dbReference>
<feature type="binding site" evidence="5">
    <location>
        <position position="134"/>
    </location>
    <ligand>
        <name>NAD(+)</name>
        <dbReference type="ChEBI" id="CHEBI:57540"/>
    </ligand>
</feature>
<dbReference type="EMBL" id="CP147246">
    <property type="protein sequence ID" value="WYJ93981.1"/>
    <property type="molecule type" value="Genomic_DNA"/>
</dbReference>
<feature type="binding site" evidence="4">
    <location>
        <position position="278"/>
    </location>
    <ligand>
        <name>glycerol</name>
        <dbReference type="ChEBI" id="CHEBI:17754"/>
    </ligand>
</feature>